<dbReference type="EnsemblPlants" id="Solyc04g052930.2.1">
    <property type="protein sequence ID" value="Solyc04g052930.2.1"/>
    <property type="gene ID" value="Solyc04g052930.2"/>
</dbReference>
<protein>
    <submittedName>
        <fullName evidence="3">Uncharacterized protein</fullName>
    </submittedName>
</protein>
<evidence type="ECO:0000313" key="3">
    <source>
        <dbReference type="EnsemblPlants" id="Solyc04g052930.2.1"/>
    </source>
</evidence>
<name>A0A3Q7G1Y4_SOLLC</name>
<sequence>MLMILIHLHHHLLQQKLNCLLKLLMLLQLNLSSKEPDEEAADDNNTDPSLPPPPLPAAQLSAQAPNAFTTQLSAQEAIVEEADDDDNTDAHPPPPPPSAAQLSAQVSNVVTTQLSAQSRNTVTMNEFASVIFANPNLDSDSNVPPDKIDRAYHAGKARRKGDCSSVNPVQEGVSKAPAADTKKLLMKKLLLLMIMIHPLHQQHKLEYCYSRLQQENNYCNEPNNAGSAIEEVIAEEADEAADEEANIADDTNPCPPPPPPPAVQ</sequence>
<feature type="compositionally biased region" description="Acidic residues" evidence="1">
    <location>
        <begin position="238"/>
        <end position="247"/>
    </location>
</feature>
<evidence type="ECO:0000256" key="1">
    <source>
        <dbReference type="SAM" id="MobiDB-lite"/>
    </source>
</evidence>
<keyword evidence="4" id="KW-1185">Reference proteome</keyword>
<feature type="region of interest" description="Disordered" evidence="1">
    <location>
        <begin position="36"/>
        <end position="62"/>
    </location>
</feature>
<proteinExistence type="predicted"/>
<evidence type="ECO:0000256" key="2">
    <source>
        <dbReference type="SAM" id="SignalP"/>
    </source>
</evidence>
<organism evidence="3">
    <name type="scientific">Solanum lycopersicum</name>
    <name type="common">Tomato</name>
    <name type="synonym">Lycopersicon esculentum</name>
    <dbReference type="NCBI Taxonomy" id="4081"/>
    <lineage>
        <taxon>Eukaryota</taxon>
        <taxon>Viridiplantae</taxon>
        <taxon>Streptophyta</taxon>
        <taxon>Embryophyta</taxon>
        <taxon>Tracheophyta</taxon>
        <taxon>Spermatophyta</taxon>
        <taxon>Magnoliopsida</taxon>
        <taxon>eudicotyledons</taxon>
        <taxon>Gunneridae</taxon>
        <taxon>Pentapetalae</taxon>
        <taxon>asterids</taxon>
        <taxon>lamiids</taxon>
        <taxon>Solanales</taxon>
        <taxon>Solanaceae</taxon>
        <taxon>Solanoideae</taxon>
        <taxon>Solaneae</taxon>
        <taxon>Solanum</taxon>
        <taxon>Solanum subgen. Lycopersicon</taxon>
    </lineage>
</organism>
<feature type="chain" id="PRO_5046214807" evidence="2">
    <location>
        <begin position="35"/>
        <end position="264"/>
    </location>
</feature>
<dbReference type="PaxDb" id="4081-Solyc04g052930.1.1"/>
<reference evidence="3" key="2">
    <citation type="submission" date="2019-01" db="UniProtKB">
        <authorList>
            <consortium name="EnsemblPlants"/>
        </authorList>
    </citation>
    <scope>IDENTIFICATION</scope>
    <source>
        <strain evidence="3">cv. Heinz 1706</strain>
    </source>
</reference>
<feature type="region of interest" description="Disordered" evidence="1">
    <location>
        <begin position="238"/>
        <end position="264"/>
    </location>
</feature>
<accession>A0A3Q7G1Y4</accession>
<dbReference type="Gramene" id="Solyc04g052930.2.1">
    <property type="protein sequence ID" value="Solyc04g052930.2.1"/>
    <property type="gene ID" value="Solyc04g052930.2"/>
</dbReference>
<feature type="compositionally biased region" description="Pro residues" evidence="1">
    <location>
        <begin position="253"/>
        <end position="264"/>
    </location>
</feature>
<feature type="compositionally biased region" description="Acidic residues" evidence="1">
    <location>
        <begin position="36"/>
        <end position="45"/>
    </location>
</feature>
<feature type="signal peptide" evidence="2">
    <location>
        <begin position="1"/>
        <end position="34"/>
    </location>
</feature>
<dbReference type="Proteomes" id="UP000004994">
    <property type="component" value="Chromosome 4"/>
</dbReference>
<dbReference type="InParanoid" id="A0A3Q7G1Y4"/>
<evidence type="ECO:0000313" key="4">
    <source>
        <dbReference type="Proteomes" id="UP000004994"/>
    </source>
</evidence>
<reference evidence="3" key="1">
    <citation type="journal article" date="2012" name="Nature">
        <title>The tomato genome sequence provides insights into fleshy fruit evolution.</title>
        <authorList>
            <consortium name="Tomato Genome Consortium"/>
        </authorList>
    </citation>
    <scope>NUCLEOTIDE SEQUENCE [LARGE SCALE GENOMIC DNA]</scope>
    <source>
        <strain evidence="3">cv. Heinz 1706</strain>
    </source>
</reference>
<feature type="region of interest" description="Disordered" evidence="1">
    <location>
        <begin position="81"/>
        <end position="103"/>
    </location>
</feature>
<dbReference type="AlphaFoldDB" id="A0A3Q7G1Y4"/>
<keyword evidence="2" id="KW-0732">Signal</keyword>